<dbReference type="Gene3D" id="1.20.1280.50">
    <property type="match status" value="1"/>
</dbReference>
<evidence type="ECO:0000313" key="2">
    <source>
        <dbReference type="Proteomes" id="UP000076154"/>
    </source>
</evidence>
<protein>
    <recommendedName>
        <fullName evidence="3">F-box domain-containing protein</fullName>
    </recommendedName>
</protein>
<dbReference type="InterPro" id="IPR036047">
    <property type="entry name" value="F-box-like_dom_sf"/>
</dbReference>
<keyword evidence="2" id="KW-1185">Reference proteome</keyword>
<gene>
    <name evidence="1" type="ORF">Hypma_006095</name>
</gene>
<dbReference type="EMBL" id="LUEZ02000040">
    <property type="protein sequence ID" value="RDB26184.1"/>
    <property type="molecule type" value="Genomic_DNA"/>
</dbReference>
<evidence type="ECO:0008006" key="3">
    <source>
        <dbReference type="Google" id="ProtNLM"/>
    </source>
</evidence>
<dbReference type="Gene3D" id="3.80.10.10">
    <property type="entry name" value="Ribonuclease Inhibitor"/>
    <property type="match status" value="1"/>
</dbReference>
<dbReference type="SUPFAM" id="SSF52047">
    <property type="entry name" value="RNI-like"/>
    <property type="match status" value="1"/>
</dbReference>
<dbReference type="STRING" id="39966.A0A369K335"/>
<dbReference type="Proteomes" id="UP000076154">
    <property type="component" value="Unassembled WGS sequence"/>
</dbReference>
<proteinExistence type="predicted"/>
<dbReference type="SUPFAM" id="SSF81383">
    <property type="entry name" value="F-box domain"/>
    <property type="match status" value="1"/>
</dbReference>
<organism evidence="1 2">
    <name type="scientific">Hypsizygus marmoreus</name>
    <name type="common">White beech mushroom</name>
    <name type="synonym">Agaricus marmoreus</name>
    <dbReference type="NCBI Taxonomy" id="39966"/>
    <lineage>
        <taxon>Eukaryota</taxon>
        <taxon>Fungi</taxon>
        <taxon>Dikarya</taxon>
        <taxon>Basidiomycota</taxon>
        <taxon>Agaricomycotina</taxon>
        <taxon>Agaricomycetes</taxon>
        <taxon>Agaricomycetidae</taxon>
        <taxon>Agaricales</taxon>
        <taxon>Tricholomatineae</taxon>
        <taxon>Lyophyllaceae</taxon>
        <taxon>Hypsizygus</taxon>
    </lineage>
</organism>
<accession>A0A369K335</accession>
<evidence type="ECO:0000313" key="1">
    <source>
        <dbReference type="EMBL" id="RDB26184.1"/>
    </source>
</evidence>
<reference evidence="1" key="1">
    <citation type="submission" date="2018-04" db="EMBL/GenBank/DDBJ databases">
        <title>Whole genome sequencing of Hypsizygus marmoreus.</title>
        <authorList>
            <person name="Choi I.-G."/>
            <person name="Min B."/>
            <person name="Kim J.-G."/>
            <person name="Kim S."/>
            <person name="Oh Y.-L."/>
            <person name="Kong W.-S."/>
            <person name="Park H."/>
            <person name="Jeong J."/>
            <person name="Song E.-S."/>
        </authorList>
    </citation>
    <scope>NUCLEOTIDE SEQUENCE [LARGE SCALE GENOMIC DNA]</scope>
    <source>
        <strain evidence="1">51987-8</strain>
    </source>
</reference>
<dbReference type="OrthoDB" id="2993888at2759"/>
<name>A0A369K335_HYPMA</name>
<comment type="caution">
    <text evidence="1">The sequence shown here is derived from an EMBL/GenBank/DDBJ whole genome shotgun (WGS) entry which is preliminary data.</text>
</comment>
<dbReference type="InParanoid" id="A0A369K335"/>
<dbReference type="AlphaFoldDB" id="A0A369K335"/>
<dbReference type="InterPro" id="IPR032675">
    <property type="entry name" value="LRR_dom_sf"/>
</dbReference>
<sequence length="541" mass="59985">MATLDPHLEREIDSRISHLDAELRALRLKRNKLIPPISRLPPELLCRVFQFCQRHTDIQWIYVTHLCHVWRTTALAYPNLWTYIQLGFRSPFFHEMLFRAGSALPLSISGMLTDDHISTIQSLPQYAPRLREVSLTAPSSVLSIRLAAVMAQICAPGVAPLLEHLGVSFYEPISVVPAILLLRPSPGPANLSELILENCILPWDVFVPPPSLTALEITFTALNIEGIAPYVDQIVAILQRAPQLANLVLKNAIGSDPSDAPTSLECALNLQHLTTLHIESSVDECVNLLDELLFPALLSLTISCHPAFHPRQLLPHLKYWAHITDANHAISTARLKCIHEITHDKLVVQLYPSATSRPALDLRLRVPSAVHSREREGVIAGWVEILTILPLSSLICLSVHDLPEYFPNTDFLAPFTRLDRLAEIAVHGECAATALLSSLVAQVPACMYDLAGAGGWRGLDQGSNLDLGGTRMDLYPALETLRIEGCGRLGADAFAKLVGFVKWRRRTGQGLPVLRLEQCERLVDERMREALRDLVGELVVT</sequence>